<evidence type="ECO:0000256" key="1">
    <source>
        <dbReference type="ARBA" id="ARBA00022737"/>
    </source>
</evidence>
<name>A0ABC9AS01_9POAL</name>
<dbReference type="Proteomes" id="UP001497457">
    <property type="component" value="Chromosome 22rd"/>
</dbReference>
<gene>
    <name evidence="6" type="ORF">URODEC1_LOCUS56867</name>
</gene>
<dbReference type="SUPFAM" id="SSF52058">
    <property type="entry name" value="L domain-like"/>
    <property type="match status" value="1"/>
</dbReference>
<dbReference type="FunFam" id="1.10.10.10:FF:000322">
    <property type="entry name" value="Probable disease resistance protein At1g63360"/>
    <property type="match status" value="1"/>
</dbReference>
<dbReference type="Pfam" id="PF00931">
    <property type="entry name" value="NB-ARC"/>
    <property type="match status" value="1"/>
</dbReference>
<protein>
    <recommendedName>
        <fullName evidence="8">NB-ARC domain-containing protein</fullName>
    </recommendedName>
</protein>
<proteinExistence type="predicted"/>
<dbReference type="Pfam" id="PF23598">
    <property type="entry name" value="LRR_14"/>
    <property type="match status" value="2"/>
</dbReference>
<dbReference type="PANTHER" id="PTHR23155">
    <property type="entry name" value="DISEASE RESISTANCE PROTEIN RP"/>
    <property type="match status" value="1"/>
</dbReference>
<dbReference type="InterPro" id="IPR027417">
    <property type="entry name" value="P-loop_NTPase"/>
</dbReference>
<organism evidence="6 7">
    <name type="scientific">Urochloa decumbens</name>
    <dbReference type="NCBI Taxonomy" id="240449"/>
    <lineage>
        <taxon>Eukaryota</taxon>
        <taxon>Viridiplantae</taxon>
        <taxon>Streptophyta</taxon>
        <taxon>Embryophyta</taxon>
        <taxon>Tracheophyta</taxon>
        <taxon>Spermatophyta</taxon>
        <taxon>Magnoliopsida</taxon>
        <taxon>Liliopsida</taxon>
        <taxon>Poales</taxon>
        <taxon>Poaceae</taxon>
        <taxon>PACMAD clade</taxon>
        <taxon>Panicoideae</taxon>
        <taxon>Panicodae</taxon>
        <taxon>Paniceae</taxon>
        <taxon>Melinidinae</taxon>
        <taxon>Urochloa</taxon>
    </lineage>
</organism>
<dbReference type="Gene3D" id="3.40.50.300">
    <property type="entry name" value="P-loop containing nucleotide triphosphate hydrolases"/>
    <property type="match status" value="1"/>
</dbReference>
<evidence type="ECO:0000259" key="3">
    <source>
        <dbReference type="Pfam" id="PF00931"/>
    </source>
</evidence>
<sequence>MVHVMGNEQANLHGIKKFIDRSVGLFRKAKISHGIATEVRGIKRRVKEVAKRHDRYKISGVVAKRIKIDPRLLTRYMEVTELVGIDEARDELVKTLEEENEVSMQQNGKIVSIVGFGGLGKATLANAVYEKMRAKFDCCAFVSVSQTPDSKKLFKGLLNNLGKNTDEHTLDEEHLIRVLREFLQEKSMFPEDFEIDKDQLISMWVAEGFIQCEKQGKSLFELGETYLDELINRSMIQPIHNNFSDMVYSCRIHDMVLNLICSLSSEENFVTVLNNMDQASPSNTVRRFSIQNGKENNIMAKATFDLQHARSLVIFPSIVAQVPALESCRVLRVLELKGCNLSQANSLKGLGNLYHLRYLGLCSTRISQLPEEVGNLQFLQTLNICNNNISILPSSVIELRNLMCLYIDGTTRVPNGIGNLSCLEQMFTLAIDGSTIDIIEELGKLIELRLLHIKLDKWNGKLLECLCKLEKIQELTSTQHRLSIAVRELHQADLQILGRLPALRSLGLEVDNKNLNVLQAFVVGAGWFPCPVCCYLRRFVWPMVFEQGAMPRLRDIRFFSSYVMRESGVPSSSGGLNLGLGNLPSLQRVDAYLLSEGVSKEEAEKAGAALRHAAEMHPNNPRHDITVV</sequence>
<evidence type="ECO:0000256" key="2">
    <source>
        <dbReference type="ARBA" id="ARBA00022821"/>
    </source>
</evidence>
<dbReference type="InterPro" id="IPR055414">
    <property type="entry name" value="LRR_R13L4/SHOC2-like"/>
</dbReference>
<evidence type="ECO:0008006" key="8">
    <source>
        <dbReference type="Google" id="ProtNLM"/>
    </source>
</evidence>
<dbReference type="SUPFAM" id="SSF52540">
    <property type="entry name" value="P-loop containing nucleoside triphosphate hydrolases"/>
    <property type="match status" value="1"/>
</dbReference>
<feature type="domain" description="Disease resistance R13L4/SHOC-2-like LRR" evidence="5">
    <location>
        <begin position="308"/>
        <end position="478"/>
    </location>
</feature>
<keyword evidence="1" id="KW-0677">Repeat</keyword>
<dbReference type="InterPro" id="IPR002182">
    <property type="entry name" value="NB-ARC"/>
</dbReference>
<dbReference type="InterPro" id="IPR032675">
    <property type="entry name" value="LRR_dom_sf"/>
</dbReference>
<dbReference type="Pfam" id="PF23559">
    <property type="entry name" value="WHD_DRP"/>
    <property type="match status" value="1"/>
</dbReference>
<accession>A0ABC9AS01</accession>
<feature type="domain" description="Disease resistance R13L4/SHOC-2-like LRR" evidence="5">
    <location>
        <begin position="481"/>
        <end position="622"/>
    </location>
</feature>
<evidence type="ECO:0000313" key="7">
    <source>
        <dbReference type="Proteomes" id="UP001497457"/>
    </source>
</evidence>
<dbReference type="Gene3D" id="3.80.10.10">
    <property type="entry name" value="Ribonuclease Inhibitor"/>
    <property type="match status" value="1"/>
</dbReference>
<dbReference type="GO" id="GO:0009626">
    <property type="term" value="P:plant-type hypersensitive response"/>
    <property type="evidence" value="ECO:0007669"/>
    <property type="project" value="UniProtKB-ARBA"/>
</dbReference>
<dbReference type="GO" id="GO:0002758">
    <property type="term" value="P:innate immune response-activating signaling pathway"/>
    <property type="evidence" value="ECO:0007669"/>
    <property type="project" value="UniProtKB-ARBA"/>
</dbReference>
<keyword evidence="7" id="KW-1185">Reference proteome</keyword>
<keyword evidence="2" id="KW-0611">Plant defense</keyword>
<dbReference type="InterPro" id="IPR058922">
    <property type="entry name" value="WHD_DRP"/>
</dbReference>
<evidence type="ECO:0000259" key="4">
    <source>
        <dbReference type="Pfam" id="PF23559"/>
    </source>
</evidence>
<dbReference type="PANTHER" id="PTHR23155:SF1116">
    <property type="entry name" value="OS12G0273300 PROTEIN"/>
    <property type="match status" value="1"/>
</dbReference>
<evidence type="ECO:0000313" key="6">
    <source>
        <dbReference type="EMBL" id="CAL4982979.1"/>
    </source>
</evidence>
<reference evidence="6" key="1">
    <citation type="submission" date="2024-10" db="EMBL/GenBank/DDBJ databases">
        <authorList>
            <person name="Ryan C."/>
        </authorList>
    </citation>
    <scope>NUCLEOTIDE SEQUENCE [LARGE SCALE GENOMIC DNA]</scope>
</reference>
<dbReference type="InterPro" id="IPR044974">
    <property type="entry name" value="Disease_R_plants"/>
</dbReference>
<dbReference type="EMBL" id="OZ075132">
    <property type="protein sequence ID" value="CAL4982979.1"/>
    <property type="molecule type" value="Genomic_DNA"/>
</dbReference>
<dbReference type="AlphaFoldDB" id="A0ABC9AS01"/>
<feature type="domain" description="Disease resistance protein winged helix" evidence="4">
    <location>
        <begin position="188"/>
        <end position="260"/>
    </location>
</feature>
<dbReference type="GO" id="GO:0042742">
    <property type="term" value="P:defense response to bacterium"/>
    <property type="evidence" value="ECO:0007669"/>
    <property type="project" value="UniProtKB-ARBA"/>
</dbReference>
<feature type="domain" description="NB-ARC" evidence="3">
    <location>
        <begin position="90"/>
        <end position="186"/>
    </location>
</feature>
<evidence type="ECO:0000259" key="5">
    <source>
        <dbReference type="Pfam" id="PF23598"/>
    </source>
</evidence>